<organism evidence="2 3">
    <name type="scientific">Porphyromonas miyakawae</name>
    <dbReference type="NCBI Taxonomy" id="3137470"/>
    <lineage>
        <taxon>Bacteria</taxon>
        <taxon>Pseudomonadati</taxon>
        <taxon>Bacteroidota</taxon>
        <taxon>Bacteroidia</taxon>
        <taxon>Bacteroidales</taxon>
        <taxon>Porphyromonadaceae</taxon>
        <taxon>Porphyromonas</taxon>
    </lineage>
</organism>
<dbReference type="InterPro" id="IPR011990">
    <property type="entry name" value="TPR-like_helical_dom_sf"/>
</dbReference>
<reference evidence="2 3" key="1">
    <citation type="journal article" date="2025" name="Int. J. Syst. Evol. Microbiol.">
        <title>Desulfovibrio falkowii sp. nov., Porphyromonas miyakawae sp. nov., Mediterraneibacter flintii sp. nov. and Owariibacterium komagatae gen. nov., sp. nov., isolated from human faeces.</title>
        <authorList>
            <person name="Hamaguchi T."/>
            <person name="Ohara M."/>
            <person name="Hisatomi A."/>
            <person name="Sekiguchi K."/>
            <person name="Takeda J.I."/>
            <person name="Ueyama J."/>
            <person name="Ito M."/>
            <person name="Nishiwaki H."/>
            <person name="Ogi T."/>
            <person name="Hirayama M."/>
            <person name="Ohkuma M."/>
            <person name="Sakamoto M."/>
            <person name="Ohno K."/>
        </authorList>
    </citation>
    <scope>NUCLEOTIDE SEQUENCE [LARGE SCALE GENOMIC DNA]</scope>
    <source>
        <strain evidence="2 3">13CB11C</strain>
    </source>
</reference>
<keyword evidence="1" id="KW-0812">Transmembrane</keyword>
<sequence>MANQKSKENGAQEALSRGEKFFEKNANLLLWILLGIVIVAFGVWAYVQYVRKPHIERANEALYVAEDQFISGGDSTVLKSEGLTDQGVLAVIDKYSGTKAANLSHLYAGIAYYDMGKYEEALNHLKKFKAKDEMLAPSAIRMMGDCCVQLDKLDEAVKYFEEAASKANNEVISPLCLIKAAHVYETQQKYDKALAAYKTVRDKYYTSSEALQVEADIARVELLLNK</sequence>
<evidence type="ECO:0000313" key="3">
    <source>
        <dbReference type="Proteomes" id="UP001628220"/>
    </source>
</evidence>
<comment type="caution">
    <text evidence="2">The sequence shown here is derived from an EMBL/GenBank/DDBJ whole genome shotgun (WGS) entry which is preliminary data.</text>
</comment>
<dbReference type="SUPFAM" id="SSF48452">
    <property type="entry name" value="TPR-like"/>
    <property type="match status" value="1"/>
</dbReference>
<keyword evidence="3" id="KW-1185">Reference proteome</keyword>
<dbReference type="EMBL" id="BAAFSF010000001">
    <property type="protein sequence ID" value="GAB1251036.1"/>
    <property type="molecule type" value="Genomic_DNA"/>
</dbReference>
<dbReference type="Pfam" id="PF12895">
    <property type="entry name" value="ANAPC3"/>
    <property type="match status" value="1"/>
</dbReference>
<evidence type="ECO:0000256" key="1">
    <source>
        <dbReference type="SAM" id="Phobius"/>
    </source>
</evidence>
<dbReference type="Gene3D" id="1.25.40.10">
    <property type="entry name" value="Tetratricopeptide repeat domain"/>
    <property type="match status" value="1"/>
</dbReference>
<dbReference type="Proteomes" id="UP001628220">
    <property type="component" value="Unassembled WGS sequence"/>
</dbReference>
<gene>
    <name evidence="2" type="ORF">Tsumi_01400</name>
</gene>
<proteinExistence type="predicted"/>
<dbReference type="SMART" id="SM00028">
    <property type="entry name" value="TPR"/>
    <property type="match status" value="3"/>
</dbReference>
<name>A0ABQ0E006_9PORP</name>
<evidence type="ECO:0000313" key="2">
    <source>
        <dbReference type="EMBL" id="GAB1251036.1"/>
    </source>
</evidence>
<accession>A0ABQ0E006</accession>
<protein>
    <submittedName>
        <fullName evidence="2">Tetratricopeptide repeat protein</fullName>
    </submittedName>
</protein>
<dbReference type="RefSeq" id="WP_411914852.1">
    <property type="nucleotide sequence ID" value="NZ_BAAFSF010000001.1"/>
</dbReference>
<dbReference type="InterPro" id="IPR019734">
    <property type="entry name" value="TPR_rpt"/>
</dbReference>
<feature type="transmembrane region" description="Helical" evidence="1">
    <location>
        <begin position="28"/>
        <end position="47"/>
    </location>
</feature>
<keyword evidence="1" id="KW-0472">Membrane</keyword>
<keyword evidence="1" id="KW-1133">Transmembrane helix</keyword>